<dbReference type="CDD" id="cd07247">
    <property type="entry name" value="SgaA_N_like"/>
    <property type="match status" value="1"/>
</dbReference>
<dbReference type="PANTHER" id="PTHR33993">
    <property type="entry name" value="GLYOXALASE-RELATED"/>
    <property type="match status" value="1"/>
</dbReference>
<sequence>MTHHTLNYVEFAAADLAATQTFFESVFGWQFQSYGPEYVAFSESGLEGGFFLSDVAASQAQGAPLLVLYSDDLEQTQQAIEQAGATINKAIFSFPGGRRFHFIEPSGNELAVWSDK</sequence>
<dbReference type="InterPro" id="IPR052164">
    <property type="entry name" value="Anthracycline_SecMetBiosynth"/>
</dbReference>
<name>A0A0F4QVT2_9GAMM</name>
<dbReference type="RefSeq" id="WP_046003988.1">
    <property type="nucleotide sequence ID" value="NZ_JXYA01000010.1"/>
</dbReference>
<dbReference type="PANTHER" id="PTHR33993:SF1">
    <property type="entry name" value="GLYOXALASE FAMILY PROTEIN"/>
    <property type="match status" value="1"/>
</dbReference>
<dbReference type="PROSITE" id="PS51819">
    <property type="entry name" value="VOC"/>
    <property type="match status" value="1"/>
</dbReference>
<feature type="domain" description="VOC" evidence="1">
    <location>
        <begin position="5"/>
        <end position="115"/>
    </location>
</feature>
<dbReference type="SUPFAM" id="SSF54593">
    <property type="entry name" value="Glyoxalase/Bleomycin resistance protein/Dihydroxybiphenyl dioxygenase"/>
    <property type="match status" value="1"/>
</dbReference>
<proteinExistence type="predicted"/>
<dbReference type="Proteomes" id="UP000033452">
    <property type="component" value="Unassembled WGS sequence"/>
</dbReference>
<dbReference type="InterPro" id="IPR029068">
    <property type="entry name" value="Glyas_Bleomycin-R_OHBP_Dase"/>
</dbReference>
<keyword evidence="3" id="KW-1185">Reference proteome</keyword>
<dbReference type="EMBL" id="JXYA01000010">
    <property type="protein sequence ID" value="KJZ11365.1"/>
    <property type="molecule type" value="Genomic_DNA"/>
</dbReference>
<organism evidence="2 3">
    <name type="scientific">Pseudoalteromonas rubra</name>
    <dbReference type="NCBI Taxonomy" id="43658"/>
    <lineage>
        <taxon>Bacteria</taxon>
        <taxon>Pseudomonadati</taxon>
        <taxon>Pseudomonadota</taxon>
        <taxon>Gammaproteobacteria</taxon>
        <taxon>Alteromonadales</taxon>
        <taxon>Pseudoalteromonadaceae</taxon>
        <taxon>Pseudoalteromonas</taxon>
    </lineage>
</organism>
<gene>
    <name evidence="2" type="ORF">TW77_05610</name>
</gene>
<dbReference type="Gene3D" id="3.10.180.10">
    <property type="entry name" value="2,3-Dihydroxybiphenyl 1,2-Dioxygenase, domain 1"/>
    <property type="match status" value="1"/>
</dbReference>
<evidence type="ECO:0000259" key="1">
    <source>
        <dbReference type="PROSITE" id="PS51819"/>
    </source>
</evidence>
<dbReference type="InterPro" id="IPR037523">
    <property type="entry name" value="VOC_core"/>
</dbReference>
<dbReference type="OrthoDB" id="9792323at2"/>
<evidence type="ECO:0000313" key="3">
    <source>
        <dbReference type="Proteomes" id="UP000033452"/>
    </source>
</evidence>
<dbReference type="AlphaFoldDB" id="A0A0F4QVT2"/>
<dbReference type="InterPro" id="IPR004360">
    <property type="entry name" value="Glyas_Fos-R_dOase_dom"/>
</dbReference>
<comment type="caution">
    <text evidence="2">The sequence shown here is derived from an EMBL/GenBank/DDBJ whole genome shotgun (WGS) entry which is preliminary data.</text>
</comment>
<dbReference type="PATRIC" id="fig|43658.5.peg.1169"/>
<evidence type="ECO:0000313" key="2">
    <source>
        <dbReference type="EMBL" id="KJZ11365.1"/>
    </source>
</evidence>
<accession>A0A0F4QVT2</accession>
<dbReference type="Pfam" id="PF00903">
    <property type="entry name" value="Glyoxalase"/>
    <property type="match status" value="1"/>
</dbReference>
<protein>
    <submittedName>
        <fullName evidence="2">Glyoxalase</fullName>
    </submittedName>
</protein>
<reference evidence="2 3" key="1">
    <citation type="journal article" date="2015" name="BMC Genomics">
        <title>Genome mining reveals unlocked bioactive potential of marine Gram-negative bacteria.</title>
        <authorList>
            <person name="Machado H."/>
            <person name="Sonnenschein E.C."/>
            <person name="Melchiorsen J."/>
            <person name="Gram L."/>
        </authorList>
    </citation>
    <scope>NUCLEOTIDE SEQUENCE [LARGE SCALE GENOMIC DNA]</scope>
    <source>
        <strain evidence="2 3">S2471</strain>
    </source>
</reference>